<feature type="domain" description="Gamma tubulin complex component C-terminal" evidence="6">
    <location>
        <begin position="708"/>
        <end position="896"/>
    </location>
</feature>
<dbReference type="InterPro" id="IPR007259">
    <property type="entry name" value="GCP"/>
</dbReference>
<name>A0A9P0AU88_BRAAE</name>
<dbReference type="GO" id="GO:0000930">
    <property type="term" value="C:gamma-tubulin complex"/>
    <property type="evidence" value="ECO:0007669"/>
    <property type="project" value="TreeGrafter"/>
</dbReference>
<evidence type="ECO:0000256" key="3">
    <source>
        <dbReference type="ARBA" id="ARBA00022701"/>
    </source>
</evidence>
<evidence type="ECO:0000259" key="6">
    <source>
        <dbReference type="Pfam" id="PF04130"/>
    </source>
</evidence>
<dbReference type="Pfam" id="PF17681">
    <property type="entry name" value="GCP_N_terminal"/>
    <property type="match status" value="1"/>
</dbReference>
<dbReference type="AlphaFoldDB" id="A0A9P0AU88"/>
<organism evidence="8 9">
    <name type="scientific">Brassicogethes aeneus</name>
    <name type="common">Rape pollen beetle</name>
    <name type="synonym">Meligethes aeneus</name>
    <dbReference type="NCBI Taxonomy" id="1431903"/>
    <lineage>
        <taxon>Eukaryota</taxon>
        <taxon>Metazoa</taxon>
        <taxon>Ecdysozoa</taxon>
        <taxon>Arthropoda</taxon>
        <taxon>Hexapoda</taxon>
        <taxon>Insecta</taxon>
        <taxon>Pterygota</taxon>
        <taxon>Neoptera</taxon>
        <taxon>Endopterygota</taxon>
        <taxon>Coleoptera</taxon>
        <taxon>Polyphaga</taxon>
        <taxon>Cucujiformia</taxon>
        <taxon>Nitidulidae</taxon>
        <taxon>Meligethinae</taxon>
        <taxon>Brassicogethes</taxon>
    </lineage>
</organism>
<evidence type="ECO:0000256" key="1">
    <source>
        <dbReference type="ARBA" id="ARBA00010337"/>
    </source>
</evidence>
<evidence type="ECO:0000259" key="7">
    <source>
        <dbReference type="Pfam" id="PF17681"/>
    </source>
</evidence>
<dbReference type="InterPro" id="IPR042241">
    <property type="entry name" value="GCP_C_sf"/>
</dbReference>
<evidence type="ECO:0000313" key="9">
    <source>
        <dbReference type="Proteomes" id="UP001154078"/>
    </source>
</evidence>
<dbReference type="OrthoDB" id="66546at2759"/>
<protein>
    <recommendedName>
        <fullName evidence="5">Gamma-tubulin complex component</fullName>
    </recommendedName>
</protein>
<dbReference type="EMBL" id="OV121141">
    <property type="protein sequence ID" value="CAH0548603.1"/>
    <property type="molecule type" value="Genomic_DNA"/>
</dbReference>
<dbReference type="GO" id="GO:0005874">
    <property type="term" value="C:microtubule"/>
    <property type="evidence" value="ECO:0007669"/>
    <property type="project" value="UniProtKB-KW"/>
</dbReference>
<evidence type="ECO:0000256" key="2">
    <source>
        <dbReference type="ARBA" id="ARBA00022490"/>
    </source>
</evidence>
<dbReference type="GO" id="GO:0051225">
    <property type="term" value="P:spindle assembly"/>
    <property type="evidence" value="ECO:0007669"/>
    <property type="project" value="TreeGrafter"/>
</dbReference>
<sequence length="935" mass="110370">MSKLSEDIKIGLVDLIKHVSGLDEGNEKFVALKRHFTGVIKKSDYMYFSSNKEINDNIQFMSDKYLLHGFFAQAEDLKAAYSKYLTPNLSKSECQNRLNNVKFLLGMSENPTKYFFDNPDEFIQKKVENVDNINWKEYLNEGIEKWEPDFNDSSESYSSDESTNFTDEILQVTPLNSLPIITETSQDGIVTDLRLSRDELLANIQHSWYKSENNKFEPQSEWREANIGILWERHLDHQVEGLIPLPKSKILSEYKVIREILFQIWSMHNSVVFEINGDKIKVKKDVTISSVRSMCFENFMGEFVPHIELMEEFRDFFQSTDITSNCPCTYRSYSSSLKKIINPVYKKIVELEDLIRKQDSTYTLLKLADDLSVILEPMRVLKRIHQKSILNQETEDFLTCSTSLISNLHGGLQLALNKADQDLRLTIFVETLHHYLQIVNCWLVQDIFDEESDLTREFIIENKNDLNITKNPSHRNVDFTLNFEIRRGEFLQNGLLKILAEKVLKIGRNIQLLRMLGKYDVVEFKKETIYDEFVRRSLEAMCKFYKVDFKDVFKDNVVFHEEIETFKFPVIPCEGNIKNVTEMDKLEYLVDTSDGFLMKAFEEFFIEQTSTEITREKTLFEKISQITTQHLLPINNFFEKVLHNILKERFTVSGLMVKNVLIEKYNLYKEITFLWHIFLFHDDIIFPFYRKLFKKMNYSRNWGNEIWLTSNLHDVLVDTFPDFYAKCSVATQESWQQCANSLDCCRTVEIKYAVEWPNNLIVSHEQMRKYEAMFKFLLRLKWGLHTLNHLSFEDLEPKKSSRGKSGCKKLQMLRFLKFCLINLMNTVQHFVFGFVIRKGLMNFELEFEKSTDLNSIRKSHENFVDFTYEMILMVINAEENKYGFNSLLLCVKALHKLWHNTQHVSLEKLKECQKVYVKSYKVLDPVINPVYIFDY</sequence>
<accession>A0A9P0AU88</accession>
<dbReference type="Proteomes" id="UP001154078">
    <property type="component" value="Chromosome 10"/>
</dbReference>
<dbReference type="Gene3D" id="1.20.120.1900">
    <property type="entry name" value="Gamma-tubulin complex, C-terminal domain"/>
    <property type="match status" value="1"/>
</dbReference>
<feature type="domain" description="Gamma tubulin complex component protein N-terminal" evidence="7">
    <location>
        <begin position="257"/>
        <end position="528"/>
    </location>
</feature>
<reference evidence="8" key="1">
    <citation type="submission" date="2021-12" db="EMBL/GenBank/DDBJ databases">
        <authorList>
            <person name="King R."/>
        </authorList>
    </citation>
    <scope>NUCLEOTIDE SEQUENCE</scope>
</reference>
<dbReference type="PANTHER" id="PTHR19302">
    <property type="entry name" value="GAMMA TUBULIN COMPLEX PROTEIN"/>
    <property type="match status" value="1"/>
</dbReference>
<keyword evidence="2 5" id="KW-0963">Cytoplasm</keyword>
<dbReference type="GO" id="GO:0031122">
    <property type="term" value="P:cytoplasmic microtubule organization"/>
    <property type="evidence" value="ECO:0007669"/>
    <property type="project" value="TreeGrafter"/>
</dbReference>
<dbReference type="GO" id="GO:0000922">
    <property type="term" value="C:spindle pole"/>
    <property type="evidence" value="ECO:0007669"/>
    <property type="project" value="InterPro"/>
</dbReference>
<gene>
    <name evidence="8" type="ORF">MELIAE_LOCUS2055</name>
</gene>
<comment type="similarity">
    <text evidence="1 5">Belongs to the TUBGCP family.</text>
</comment>
<keyword evidence="9" id="KW-1185">Reference proteome</keyword>
<dbReference type="Pfam" id="PF04130">
    <property type="entry name" value="GCP_C_terminal"/>
    <property type="match status" value="1"/>
</dbReference>
<dbReference type="InterPro" id="IPR040457">
    <property type="entry name" value="GCP_C"/>
</dbReference>
<dbReference type="GO" id="GO:0051321">
    <property type="term" value="P:meiotic cell cycle"/>
    <property type="evidence" value="ECO:0007669"/>
    <property type="project" value="TreeGrafter"/>
</dbReference>
<dbReference type="PANTHER" id="PTHR19302:SF33">
    <property type="entry name" value="GAMMA-TUBULIN COMPLEX COMPONENT 5"/>
    <property type="match status" value="1"/>
</dbReference>
<evidence type="ECO:0000256" key="5">
    <source>
        <dbReference type="RuleBase" id="RU363050"/>
    </source>
</evidence>
<evidence type="ECO:0000313" key="8">
    <source>
        <dbReference type="EMBL" id="CAH0548603.1"/>
    </source>
</evidence>
<dbReference type="GO" id="GO:0007020">
    <property type="term" value="P:microtubule nucleation"/>
    <property type="evidence" value="ECO:0007669"/>
    <property type="project" value="InterPro"/>
</dbReference>
<dbReference type="GO" id="GO:0043015">
    <property type="term" value="F:gamma-tubulin binding"/>
    <property type="evidence" value="ECO:0007669"/>
    <property type="project" value="InterPro"/>
</dbReference>
<dbReference type="GO" id="GO:0051011">
    <property type="term" value="F:microtubule minus-end binding"/>
    <property type="evidence" value="ECO:0007669"/>
    <property type="project" value="TreeGrafter"/>
</dbReference>
<keyword evidence="3 5" id="KW-0493">Microtubule</keyword>
<dbReference type="GO" id="GO:0000278">
    <property type="term" value="P:mitotic cell cycle"/>
    <property type="evidence" value="ECO:0007669"/>
    <property type="project" value="TreeGrafter"/>
</dbReference>
<proteinExistence type="inferred from homology"/>
<keyword evidence="4 5" id="KW-0206">Cytoskeleton</keyword>
<dbReference type="InterPro" id="IPR041470">
    <property type="entry name" value="GCP_N"/>
</dbReference>
<comment type="subcellular location">
    <subcellularLocation>
        <location evidence="5">Cytoplasm</location>
        <location evidence="5">Cytoskeleton</location>
        <location evidence="5">Microtubule organizing center</location>
    </subcellularLocation>
</comment>
<evidence type="ECO:0000256" key="4">
    <source>
        <dbReference type="ARBA" id="ARBA00023212"/>
    </source>
</evidence>